<dbReference type="GO" id="GO:0008270">
    <property type="term" value="F:zinc ion binding"/>
    <property type="evidence" value="ECO:0007669"/>
    <property type="project" value="UniProtKB-KW"/>
</dbReference>
<evidence type="ECO:0000256" key="2">
    <source>
        <dbReference type="ARBA" id="ARBA00022771"/>
    </source>
</evidence>
<protein>
    <submittedName>
        <fullName evidence="6">TraR/DksA family transcriptional regulator</fullName>
    </submittedName>
</protein>
<dbReference type="Pfam" id="PF01258">
    <property type="entry name" value="zf-dskA_traR"/>
    <property type="match status" value="1"/>
</dbReference>
<dbReference type="AlphaFoldDB" id="A0A4R3MEW4"/>
<proteinExistence type="predicted"/>
<organism evidence="6 7">
    <name type="scientific">Paralcaligenes ureilyticus</name>
    <dbReference type="NCBI Taxonomy" id="627131"/>
    <lineage>
        <taxon>Bacteria</taxon>
        <taxon>Pseudomonadati</taxon>
        <taxon>Pseudomonadota</taxon>
        <taxon>Betaproteobacteria</taxon>
        <taxon>Burkholderiales</taxon>
        <taxon>Alcaligenaceae</taxon>
        <taxon>Paralcaligenes</taxon>
    </lineage>
</organism>
<sequence length="124" mass="14222">MNQLSSEDFGTLQQRLAFMRKQALDEIETAEAEIESTLAAKYREAGSRSDDIETLRFEEIRRSEIEIDRSMLHKIEEAEHRMMEGGYGICADCGEPITRERLLALPVATRCAACEEKKETRPLR</sequence>
<feature type="domain" description="Zinc finger DksA/TraR C4-type" evidence="5">
    <location>
        <begin position="85"/>
        <end position="119"/>
    </location>
</feature>
<evidence type="ECO:0000313" key="7">
    <source>
        <dbReference type="Proteomes" id="UP000295525"/>
    </source>
</evidence>
<keyword evidence="7" id="KW-1185">Reference proteome</keyword>
<dbReference type="PANTHER" id="PTHR33823">
    <property type="entry name" value="RNA POLYMERASE-BINDING TRANSCRIPTION FACTOR DKSA-RELATED"/>
    <property type="match status" value="1"/>
</dbReference>
<gene>
    <name evidence="6" type="ORF">EDC26_10271</name>
</gene>
<evidence type="ECO:0000259" key="5">
    <source>
        <dbReference type="Pfam" id="PF01258"/>
    </source>
</evidence>
<keyword evidence="2" id="KW-0863">Zinc-finger</keyword>
<dbReference type="RefSeq" id="WP_165930884.1">
    <property type="nucleotide sequence ID" value="NZ_SMAJ01000002.1"/>
</dbReference>
<accession>A0A4R3MEW4</accession>
<keyword evidence="3" id="KW-0862">Zinc</keyword>
<dbReference type="SUPFAM" id="SSF57716">
    <property type="entry name" value="Glucocorticoid receptor-like (DNA-binding domain)"/>
    <property type="match status" value="1"/>
</dbReference>
<dbReference type="PROSITE" id="PS51128">
    <property type="entry name" value="ZF_DKSA_2"/>
    <property type="match status" value="1"/>
</dbReference>
<evidence type="ECO:0000256" key="3">
    <source>
        <dbReference type="ARBA" id="ARBA00022833"/>
    </source>
</evidence>
<dbReference type="InterPro" id="IPR000962">
    <property type="entry name" value="Znf_DskA_TraR"/>
</dbReference>
<dbReference type="EMBL" id="SMAJ01000002">
    <property type="protein sequence ID" value="TCT10115.1"/>
    <property type="molecule type" value="Genomic_DNA"/>
</dbReference>
<comment type="caution">
    <text evidence="6">The sequence shown here is derived from an EMBL/GenBank/DDBJ whole genome shotgun (WGS) entry which is preliminary data.</text>
</comment>
<evidence type="ECO:0000256" key="1">
    <source>
        <dbReference type="ARBA" id="ARBA00022723"/>
    </source>
</evidence>
<name>A0A4R3MEW4_9BURK</name>
<dbReference type="Proteomes" id="UP000295525">
    <property type="component" value="Unassembled WGS sequence"/>
</dbReference>
<dbReference type="Gene3D" id="1.20.120.910">
    <property type="entry name" value="DksA, coiled-coil domain"/>
    <property type="match status" value="1"/>
</dbReference>
<keyword evidence="1" id="KW-0479">Metal-binding</keyword>
<evidence type="ECO:0000313" key="6">
    <source>
        <dbReference type="EMBL" id="TCT10115.1"/>
    </source>
</evidence>
<feature type="zinc finger region" description="dksA C4-type" evidence="4">
    <location>
        <begin position="90"/>
        <end position="114"/>
    </location>
</feature>
<evidence type="ECO:0000256" key="4">
    <source>
        <dbReference type="PROSITE-ProRule" id="PRU00510"/>
    </source>
</evidence>
<dbReference type="PANTHER" id="PTHR33823:SF4">
    <property type="entry name" value="GENERAL STRESS PROTEIN 16O"/>
    <property type="match status" value="1"/>
</dbReference>
<reference evidence="6 7" key="1">
    <citation type="submission" date="2019-03" db="EMBL/GenBank/DDBJ databases">
        <title>Genomic Encyclopedia of Type Strains, Phase IV (KMG-IV): sequencing the most valuable type-strain genomes for metagenomic binning, comparative biology and taxonomic classification.</title>
        <authorList>
            <person name="Goeker M."/>
        </authorList>
    </citation>
    <scope>NUCLEOTIDE SEQUENCE [LARGE SCALE GENOMIC DNA]</scope>
    <source>
        <strain evidence="6 7">DSM 24591</strain>
    </source>
</reference>